<gene>
    <name evidence="3" type="ORF">GPM918_LOCUS2349</name>
    <name evidence="4" type="ORF">OVA965_LOCUS4767</name>
    <name evidence="5" type="ORF">SRO942_LOCUS2349</name>
    <name evidence="6" type="ORF">TMI583_LOCUS4765</name>
</gene>
<keyword evidence="1" id="KW-0175">Coiled coil</keyword>
<feature type="region of interest" description="Disordered" evidence="2">
    <location>
        <begin position="568"/>
        <end position="587"/>
    </location>
</feature>
<protein>
    <submittedName>
        <fullName evidence="3">Uncharacterized protein</fullName>
    </submittedName>
</protein>
<keyword evidence="7" id="KW-1185">Reference proteome</keyword>
<feature type="region of interest" description="Disordered" evidence="2">
    <location>
        <begin position="1"/>
        <end position="122"/>
    </location>
</feature>
<sequence>MKDHRKNVLADTDESIITHNTNEASINNSPKRSLEDYEFSKNSKKSCRLSTQSNDSNSQTSTNFETQNDNSHDKQAESRQKTKTRKTKQKDDKLSTCLSASNSETKMYRDGNDDDSNLDSDGLNSRKATARLQPINYVNEFSLLPWDRVCPSINQIMLGTHQSGVFAHEILSVQQELEALLAMSTLRETLVTTITNTNANQLANNELQSLVRHQHEAEHVYGVRQFHDIASKFQRPFNPKQQQQFYRQVSTTVSSTDRFWLEFQSKYSLVTQTDLATIKDIYLFDQLLENEIKQLKQEYLIAKNMEQVEHQKQPSITSTNLSMDKLKEFLQTVDSQIRQSIVTPSLKNDEQQSKLEITAGRQPKKEKNNITDVDGLATLNLNQFLNDCDKEKYDVISRYVEHTQLKQFQQRFHSFITHDSPAYKTPTSSPPMKLNSVTTNKQSPTLIDNRKRINDSVRCSPRLHFQDSNSNSNPTNFISLLPVFQQKNKQEDDIKTVDVTHEPLSLVSKSTGGLKRKSIRQQNIPLWSLSPSLIKAERQQKAQLVADYLTNRTTVHLPVSPVLTLNTEKENNEQQQTSLPMSSTKRQLFNNPPVITDTLHENQLHTLTMPTKTLKRWKRHKKQPYGKIKTIPQKKSSECERTDSFECKISLLENLLSECKTLSLLAVERSSLQENIEKVSYRIQQLDEQIENVLIKIEGDGGKRTGKKKTYSTTKHNLMRLLNDRKIYEQALFNDQAKLRQLKTIK</sequence>
<feature type="compositionally biased region" description="Polar residues" evidence="2">
    <location>
        <begin position="573"/>
        <end position="587"/>
    </location>
</feature>
<evidence type="ECO:0000256" key="2">
    <source>
        <dbReference type="SAM" id="MobiDB-lite"/>
    </source>
</evidence>
<evidence type="ECO:0000313" key="4">
    <source>
        <dbReference type="EMBL" id="CAF0803414.1"/>
    </source>
</evidence>
<accession>A0A813RDR6</accession>
<evidence type="ECO:0000256" key="1">
    <source>
        <dbReference type="SAM" id="Coils"/>
    </source>
</evidence>
<evidence type="ECO:0000313" key="7">
    <source>
        <dbReference type="Proteomes" id="UP000663829"/>
    </source>
</evidence>
<feature type="coiled-coil region" evidence="1">
    <location>
        <begin position="669"/>
        <end position="696"/>
    </location>
</feature>
<reference evidence="3" key="1">
    <citation type="submission" date="2021-02" db="EMBL/GenBank/DDBJ databases">
        <authorList>
            <person name="Nowell W R."/>
        </authorList>
    </citation>
    <scope>NUCLEOTIDE SEQUENCE</scope>
</reference>
<feature type="compositionally biased region" description="Basic and acidic residues" evidence="2">
    <location>
        <begin position="32"/>
        <end position="41"/>
    </location>
</feature>
<proteinExistence type="predicted"/>
<dbReference type="OrthoDB" id="10034795at2759"/>
<feature type="compositionally biased region" description="Low complexity" evidence="2">
    <location>
        <begin position="50"/>
        <end position="63"/>
    </location>
</feature>
<dbReference type="EMBL" id="CAJOBA010001283">
    <property type="protein sequence ID" value="CAF3586914.1"/>
    <property type="molecule type" value="Genomic_DNA"/>
</dbReference>
<feature type="compositionally biased region" description="Polar residues" evidence="2">
    <location>
        <begin position="96"/>
        <end position="105"/>
    </location>
</feature>
<evidence type="ECO:0000313" key="3">
    <source>
        <dbReference type="EMBL" id="CAF0778882.1"/>
    </source>
</evidence>
<feature type="compositionally biased region" description="Basic and acidic residues" evidence="2">
    <location>
        <begin position="70"/>
        <end position="80"/>
    </location>
</feature>
<name>A0A813RDR6_9BILA</name>
<organism evidence="3 7">
    <name type="scientific">Didymodactylos carnosus</name>
    <dbReference type="NCBI Taxonomy" id="1234261"/>
    <lineage>
        <taxon>Eukaryota</taxon>
        <taxon>Metazoa</taxon>
        <taxon>Spiralia</taxon>
        <taxon>Gnathifera</taxon>
        <taxon>Rotifera</taxon>
        <taxon>Eurotatoria</taxon>
        <taxon>Bdelloidea</taxon>
        <taxon>Philodinida</taxon>
        <taxon>Philodinidae</taxon>
        <taxon>Didymodactylos</taxon>
    </lineage>
</organism>
<dbReference type="AlphaFoldDB" id="A0A813RDR6"/>
<feature type="compositionally biased region" description="Polar residues" evidence="2">
    <location>
        <begin position="15"/>
        <end position="31"/>
    </location>
</feature>
<dbReference type="EMBL" id="CAJOBC010000258">
    <property type="protein sequence ID" value="CAF3561838.1"/>
    <property type="molecule type" value="Genomic_DNA"/>
</dbReference>
<dbReference type="Proteomes" id="UP000682733">
    <property type="component" value="Unassembled WGS sequence"/>
</dbReference>
<evidence type="ECO:0000313" key="5">
    <source>
        <dbReference type="EMBL" id="CAF3561838.1"/>
    </source>
</evidence>
<evidence type="ECO:0000313" key="6">
    <source>
        <dbReference type="EMBL" id="CAF3586914.1"/>
    </source>
</evidence>
<dbReference type="Proteomes" id="UP000677228">
    <property type="component" value="Unassembled WGS sequence"/>
</dbReference>
<dbReference type="Proteomes" id="UP000663829">
    <property type="component" value="Unassembled WGS sequence"/>
</dbReference>
<dbReference type="EMBL" id="CAJNOK010001283">
    <property type="protein sequence ID" value="CAF0803414.1"/>
    <property type="molecule type" value="Genomic_DNA"/>
</dbReference>
<comment type="caution">
    <text evidence="3">The sequence shown here is derived from an EMBL/GenBank/DDBJ whole genome shotgun (WGS) entry which is preliminary data.</text>
</comment>
<dbReference type="EMBL" id="CAJNOQ010000258">
    <property type="protein sequence ID" value="CAF0778882.1"/>
    <property type="molecule type" value="Genomic_DNA"/>
</dbReference>
<feature type="region of interest" description="Disordered" evidence="2">
    <location>
        <begin position="419"/>
        <end position="441"/>
    </location>
</feature>
<dbReference type="Proteomes" id="UP000681722">
    <property type="component" value="Unassembled WGS sequence"/>
</dbReference>